<organism evidence="2 3">
    <name type="scientific">Nyssa sinensis</name>
    <dbReference type="NCBI Taxonomy" id="561372"/>
    <lineage>
        <taxon>Eukaryota</taxon>
        <taxon>Viridiplantae</taxon>
        <taxon>Streptophyta</taxon>
        <taxon>Embryophyta</taxon>
        <taxon>Tracheophyta</taxon>
        <taxon>Spermatophyta</taxon>
        <taxon>Magnoliopsida</taxon>
        <taxon>eudicotyledons</taxon>
        <taxon>Gunneridae</taxon>
        <taxon>Pentapetalae</taxon>
        <taxon>asterids</taxon>
        <taxon>Cornales</taxon>
        <taxon>Nyssaceae</taxon>
        <taxon>Nyssa</taxon>
    </lineage>
</organism>
<dbReference type="Proteomes" id="UP000325577">
    <property type="component" value="Linkage Group LG9"/>
</dbReference>
<dbReference type="PANTHER" id="PTHR33601:SF22">
    <property type="entry name" value="PROTEIN LITTLE ZIPPER 1"/>
    <property type="match status" value="1"/>
</dbReference>
<dbReference type="InterPro" id="IPR039312">
    <property type="entry name" value="ZPR"/>
</dbReference>
<evidence type="ECO:0000313" key="3">
    <source>
        <dbReference type="Proteomes" id="UP000325577"/>
    </source>
</evidence>
<reference evidence="2 3" key="1">
    <citation type="submission" date="2019-09" db="EMBL/GenBank/DDBJ databases">
        <title>A chromosome-level genome assembly of the Chinese tupelo Nyssa sinensis.</title>
        <authorList>
            <person name="Yang X."/>
            <person name="Kang M."/>
            <person name="Yang Y."/>
            <person name="Xiong H."/>
            <person name="Wang M."/>
            <person name="Zhang Z."/>
            <person name="Wang Z."/>
            <person name="Wu H."/>
            <person name="Ma T."/>
            <person name="Liu J."/>
            <person name="Xi Z."/>
        </authorList>
    </citation>
    <scope>NUCLEOTIDE SEQUENCE [LARGE SCALE GENOMIC DNA]</scope>
    <source>
        <strain evidence="2">J267</strain>
        <tissue evidence="2">Leaf</tissue>
    </source>
</reference>
<sequence>MCVNYLALNLCHPLYSSIRQQHQSKKPSVRVHQLSRRRRLSKEAKEKAKVRVLKKQMEIKNLKLYIENKSIIEENEKLRKKALLLCQENRALLSQLQKVSHPYNHFADHNNKKH</sequence>
<name>A0A5J4ZF37_9ASTE</name>
<dbReference type="PANTHER" id="PTHR33601">
    <property type="entry name" value="PROTEIN LITTLE ZIPPER 4"/>
    <property type="match status" value="1"/>
</dbReference>
<dbReference type="OrthoDB" id="1918054at2759"/>
<protein>
    <submittedName>
        <fullName evidence="2">Uncharacterized protein</fullName>
    </submittedName>
</protein>
<keyword evidence="3" id="KW-1185">Reference proteome</keyword>
<evidence type="ECO:0000313" key="2">
    <source>
        <dbReference type="EMBL" id="KAA8515951.1"/>
    </source>
</evidence>
<feature type="region of interest" description="Disordered" evidence="1">
    <location>
        <begin position="21"/>
        <end position="47"/>
    </location>
</feature>
<accession>A0A5J4ZF37</accession>
<evidence type="ECO:0000256" key="1">
    <source>
        <dbReference type="SAM" id="MobiDB-lite"/>
    </source>
</evidence>
<dbReference type="AlphaFoldDB" id="A0A5J4ZF37"/>
<feature type="compositionally biased region" description="Basic residues" evidence="1">
    <location>
        <begin position="22"/>
        <end position="40"/>
    </location>
</feature>
<proteinExistence type="predicted"/>
<gene>
    <name evidence="2" type="ORF">F0562_019130</name>
</gene>
<dbReference type="EMBL" id="CM018052">
    <property type="protein sequence ID" value="KAA8515951.1"/>
    <property type="molecule type" value="Genomic_DNA"/>
</dbReference>